<dbReference type="STRING" id="27342.A0A0H2RXC3"/>
<reference evidence="1 2" key="1">
    <citation type="submission" date="2015-04" db="EMBL/GenBank/DDBJ databases">
        <title>Complete genome sequence of Schizopora paradoxa KUC8140, a cosmopolitan wood degrader in East Asia.</title>
        <authorList>
            <consortium name="DOE Joint Genome Institute"/>
            <person name="Min B."/>
            <person name="Park H."/>
            <person name="Jang Y."/>
            <person name="Kim J.-J."/>
            <person name="Kim K.H."/>
            <person name="Pangilinan J."/>
            <person name="Lipzen A."/>
            <person name="Riley R."/>
            <person name="Grigoriev I.V."/>
            <person name="Spatafora J.W."/>
            <person name="Choi I.-G."/>
        </authorList>
    </citation>
    <scope>NUCLEOTIDE SEQUENCE [LARGE SCALE GENOMIC DNA]</scope>
    <source>
        <strain evidence="1 2">KUC8140</strain>
    </source>
</reference>
<dbReference type="EMBL" id="KQ085948">
    <property type="protein sequence ID" value="KLO14118.1"/>
    <property type="molecule type" value="Genomic_DNA"/>
</dbReference>
<organism evidence="1 2">
    <name type="scientific">Schizopora paradoxa</name>
    <dbReference type="NCBI Taxonomy" id="27342"/>
    <lineage>
        <taxon>Eukaryota</taxon>
        <taxon>Fungi</taxon>
        <taxon>Dikarya</taxon>
        <taxon>Basidiomycota</taxon>
        <taxon>Agaricomycotina</taxon>
        <taxon>Agaricomycetes</taxon>
        <taxon>Hymenochaetales</taxon>
        <taxon>Schizoporaceae</taxon>
        <taxon>Schizopora</taxon>
    </lineage>
</organism>
<dbReference type="Proteomes" id="UP000053477">
    <property type="component" value="Unassembled WGS sequence"/>
</dbReference>
<evidence type="ECO:0008006" key="3">
    <source>
        <dbReference type="Google" id="ProtNLM"/>
    </source>
</evidence>
<dbReference type="InParanoid" id="A0A0H2RXC3"/>
<evidence type="ECO:0000313" key="1">
    <source>
        <dbReference type="EMBL" id="KLO14118.1"/>
    </source>
</evidence>
<keyword evidence="2" id="KW-1185">Reference proteome</keyword>
<dbReference type="AlphaFoldDB" id="A0A0H2RXC3"/>
<evidence type="ECO:0000313" key="2">
    <source>
        <dbReference type="Proteomes" id="UP000053477"/>
    </source>
</evidence>
<protein>
    <recommendedName>
        <fullName evidence="3">F-box domain-containing protein</fullName>
    </recommendedName>
</protein>
<accession>A0A0H2RXC3</accession>
<gene>
    <name evidence="1" type="ORF">SCHPADRAFT_328745</name>
</gene>
<dbReference type="OrthoDB" id="2934873at2759"/>
<proteinExistence type="predicted"/>
<name>A0A0H2RXC3_9AGAM</name>
<sequence>MRWFSVLSRTGRHRASATQRTVSFDNTDAVKSQTPSPVIGTIFGNEHQRSAPFPQSQASSPFRSLPFDIFASILELAISVESDFFPEYDIRGLFVVSAVCRYWRWAVLATPSFWAYIPSYLPLDILEVFLRRSDGALLHVVLLYNFTFSDIPNPYTSNIDLLRKENIFLAKLDCILSHSHWHRIRFLFLSLSATAWTSAEVNSRLAVSLRSAQCRMPALEGLCFISNAHPSWSPPSGQNVRDAELSIFTNLRSPVLRELHLGLITLPLSCITASSLSKLSLALGNQYAVIDPEKYLREILKGAPRLRFLSLDLYAVGNEFKAGRGSIDSVSLPELRQLKMRGGTCSIYSSVYAILLVPSLEEICVETVHSVDHATDFIPSLPPGDRLRVTIDKFTIKLEFEESRNLGHGARNQFLYTPLSRFGPNSVNTNNELLLSLLRSRHFPRIASVEFSTSYHFDSTFMLQLLSHFEALRKLSMSFTNTESILCIEDAMDLNTLQSPSSPLAPLQLLSFRNLSVVMPQASPFIVGLCAIVRGRSGNGLQPLAVDFKECSGVTDSLLRTSGLGDYTAVRRYRANRNGGGL</sequence>